<proteinExistence type="predicted"/>
<sequence>MTEEWMVEAELSPATRDGGSSISEENAQRQGHCAPVSGEEGSGGGDATQEGTPKRAPLSPTMGRPPKKMKTLVRRTPSDPAVGTSAMSGLPGVTSQGEGSGSVKGKGSARSFCGDPSRRVPARPTLIRELCRVYSRAEGEQIQALNMADLPAGESGTPYITRWVTFKADNHIWSDGPTAQEFIRGALLPAIAKDLSCSSEMLAERATKSLVRGQHYGMTLIDRVLDVERLRARGEPEVIAAAEERALSLGEEVGCLKANLEESRSHIRSLDDELLTLSHDVETAKSLAWAAEEVLKEKQLVLPNKVGEAIVAYKASTGFERGLVRSGRVTYEFGYRVACARFQTKYQDLELESDPFADHPADQDGATTPGR</sequence>
<evidence type="ECO:0000313" key="2">
    <source>
        <dbReference type="EMBL" id="THU57376.1"/>
    </source>
</evidence>
<comment type="caution">
    <text evidence="2">The sequence shown here is derived from an EMBL/GenBank/DDBJ whole genome shotgun (WGS) entry which is preliminary data.</text>
</comment>
<dbReference type="EMBL" id="PYDT01000006">
    <property type="protein sequence ID" value="THU57376.1"/>
    <property type="molecule type" value="Genomic_DNA"/>
</dbReference>
<reference evidence="2 3" key="1">
    <citation type="journal article" date="2019" name="Nat. Plants">
        <title>Genome sequencing of Musa balbisiana reveals subgenome evolution and function divergence in polyploid bananas.</title>
        <authorList>
            <person name="Yao X."/>
        </authorList>
    </citation>
    <scope>NUCLEOTIDE SEQUENCE [LARGE SCALE GENOMIC DNA]</scope>
    <source>
        <strain evidence="3">cv. DH-PKW</strain>
        <tissue evidence="2">Leaves</tissue>
    </source>
</reference>
<organism evidence="2 3">
    <name type="scientific">Musa balbisiana</name>
    <name type="common">Banana</name>
    <dbReference type="NCBI Taxonomy" id="52838"/>
    <lineage>
        <taxon>Eukaryota</taxon>
        <taxon>Viridiplantae</taxon>
        <taxon>Streptophyta</taxon>
        <taxon>Embryophyta</taxon>
        <taxon>Tracheophyta</taxon>
        <taxon>Spermatophyta</taxon>
        <taxon>Magnoliopsida</taxon>
        <taxon>Liliopsida</taxon>
        <taxon>Zingiberales</taxon>
        <taxon>Musaceae</taxon>
        <taxon>Musa</taxon>
    </lineage>
</organism>
<evidence type="ECO:0000256" key="1">
    <source>
        <dbReference type="SAM" id="MobiDB-lite"/>
    </source>
</evidence>
<feature type="region of interest" description="Disordered" evidence="1">
    <location>
        <begin position="1"/>
        <end position="117"/>
    </location>
</feature>
<gene>
    <name evidence="2" type="ORF">C4D60_Mb03t02860</name>
</gene>
<evidence type="ECO:0000313" key="3">
    <source>
        <dbReference type="Proteomes" id="UP000317650"/>
    </source>
</evidence>
<accession>A0A4V4H5U5</accession>
<feature type="compositionally biased region" description="Polar residues" evidence="1">
    <location>
        <begin position="18"/>
        <end position="29"/>
    </location>
</feature>
<dbReference type="AlphaFoldDB" id="A0A4V4H5U5"/>
<name>A0A4V4H5U5_MUSBA</name>
<dbReference type="Proteomes" id="UP000317650">
    <property type="component" value="Chromosome 3"/>
</dbReference>
<keyword evidence="3" id="KW-1185">Reference proteome</keyword>
<protein>
    <submittedName>
        <fullName evidence="2">Uncharacterized protein</fullName>
    </submittedName>
</protein>